<dbReference type="RefSeq" id="WP_079045975.1">
    <property type="nucleotide sequence ID" value="NZ_JYIJ01000012.1"/>
</dbReference>
<keyword evidence="2" id="KW-1185">Reference proteome</keyword>
<dbReference type="NCBIfam" id="TIGR04363">
    <property type="entry name" value="LD_lanti_pre"/>
    <property type="match status" value="1"/>
</dbReference>
<dbReference type="EMBL" id="LAXD01000001">
    <property type="protein sequence ID" value="KWX00764.1"/>
    <property type="molecule type" value="Genomic_DNA"/>
</dbReference>
<evidence type="ECO:0008006" key="3">
    <source>
        <dbReference type="Google" id="ProtNLM"/>
    </source>
</evidence>
<protein>
    <recommendedName>
        <fullName evidence="3">FxLD family lantipeptide</fullName>
    </recommendedName>
</protein>
<dbReference type="AlphaFoldDB" id="A0A132MSJ0"/>
<evidence type="ECO:0000313" key="2">
    <source>
        <dbReference type="Proteomes" id="UP000070188"/>
    </source>
</evidence>
<name>A0A132MSJ0_9ACTN</name>
<sequence length="50" mass="4958">MPTLGIENTVDAFALDVRVITDVSPEDAAAPCGTDDGCAPTCASSCNSGV</sequence>
<accession>A0A132MSJ0</accession>
<dbReference type="STRING" id="1469144.LI90_1787"/>
<gene>
    <name evidence="1" type="ORF">LI90_1787</name>
</gene>
<dbReference type="Proteomes" id="UP000070188">
    <property type="component" value="Unassembled WGS sequence"/>
</dbReference>
<dbReference type="InterPro" id="IPR027575">
    <property type="entry name" value="LD_lanti_pre"/>
</dbReference>
<dbReference type="OrthoDB" id="3696992at2"/>
<evidence type="ECO:0000313" key="1">
    <source>
        <dbReference type="EMBL" id="KWX00764.1"/>
    </source>
</evidence>
<dbReference type="PATRIC" id="fig|1469144.10.peg.1939"/>
<reference evidence="2" key="1">
    <citation type="submission" date="2015-04" db="EMBL/GenBank/DDBJ databases">
        <title>Physiological reanalysis, assessment of diazotrophy, and genome sequences of multiple isolates of Streptomyces thermoautotrophicus.</title>
        <authorList>
            <person name="MacKellar D.C."/>
            <person name="Lieber L."/>
            <person name="Norman J."/>
            <person name="Bolger A."/>
            <person name="Tobin C."/>
            <person name="Murray J.W."/>
            <person name="Chang R."/>
            <person name="Ford T."/>
            <person name="Nguyen P.Q."/>
            <person name="Woodward J."/>
            <person name="Permingeat H."/>
            <person name="Joshi N.S."/>
            <person name="Silver P.A."/>
            <person name="Usadel B."/>
            <person name="Rutherford A.W."/>
            <person name="Friesen M."/>
            <person name="Prell J."/>
        </authorList>
    </citation>
    <scope>NUCLEOTIDE SEQUENCE [LARGE SCALE GENOMIC DNA]</scope>
    <source>
        <strain evidence="2">H1</strain>
    </source>
</reference>
<organism evidence="1 2">
    <name type="scientific">Carbonactinospora thermoautotrophica</name>
    <dbReference type="NCBI Taxonomy" id="1469144"/>
    <lineage>
        <taxon>Bacteria</taxon>
        <taxon>Bacillati</taxon>
        <taxon>Actinomycetota</taxon>
        <taxon>Actinomycetes</taxon>
        <taxon>Kitasatosporales</taxon>
        <taxon>Carbonactinosporaceae</taxon>
        <taxon>Carbonactinospora</taxon>
    </lineage>
</organism>
<proteinExistence type="predicted"/>
<comment type="caution">
    <text evidence="1">The sequence shown here is derived from an EMBL/GenBank/DDBJ whole genome shotgun (WGS) entry which is preliminary data.</text>
</comment>